<proteinExistence type="predicted"/>
<comment type="caution">
    <text evidence="2">The sequence shown here is derived from an EMBL/GenBank/DDBJ whole genome shotgun (WGS) entry which is preliminary data.</text>
</comment>
<feature type="compositionally biased region" description="Polar residues" evidence="1">
    <location>
        <begin position="1"/>
        <end position="25"/>
    </location>
</feature>
<gene>
    <name evidence="2" type="ORF">PFISCL1PPCAC_16621</name>
</gene>
<evidence type="ECO:0000313" key="3">
    <source>
        <dbReference type="Proteomes" id="UP001432322"/>
    </source>
</evidence>
<evidence type="ECO:0000313" key="2">
    <source>
        <dbReference type="EMBL" id="GMT25324.1"/>
    </source>
</evidence>
<accession>A0AAV5W0C4</accession>
<evidence type="ECO:0000256" key="1">
    <source>
        <dbReference type="SAM" id="MobiDB-lite"/>
    </source>
</evidence>
<name>A0AAV5W0C4_9BILA</name>
<feature type="compositionally biased region" description="Polar residues" evidence="1">
    <location>
        <begin position="176"/>
        <end position="186"/>
    </location>
</feature>
<feature type="compositionally biased region" description="Low complexity" evidence="1">
    <location>
        <begin position="188"/>
        <end position="198"/>
    </location>
</feature>
<feature type="compositionally biased region" description="Basic and acidic residues" evidence="1">
    <location>
        <begin position="61"/>
        <end position="91"/>
    </location>
</feature>
<feature type="region of interest" description="Disordered" evidence="1">
    <location>
        <begin position="154"/>
        <end position="220"/>
    </location>
</feature>
<organism evidence="2 3">
    <name type="scientific">Pristionchus fissidentatus</name>
    <dbReference type="NCBI Taxonomy" id="1538716"/>
    <lineage>
        <taxon>Eukaryota</taxon>
        <taxon>Metazoa</taxon>
        <taxon>Ecdysozoa</taxon>
        <taxon>Nematoda</taxon>
        <taxon>Chromadorea</taxon>
        <taxon>Rhabditida</taxon>
        <taxon>Rhabditina</taxon>
        <taxon>Diplogasteromorpha</taxon>
        <taxon>Diplogasteroidea</taxon>
        <taxon>Neodiplogasteridae</taxon>
        <taxon>Pristionchus</taxon>
    </lineage>
</organism>
<feature type="region of interest" description="Disordered" evidence="1">
    <location>
        <begin position="1"/>
        <end position="91"/>
    </location>
</feature>
<feature type="non-terminal residue" evidence="2">
    <location>
        <position position="1"/>
    </location>
</feature>
<dbReference type="Proteomes" id="UP001432322">
    <property type="component" value="Unassembled WGS sequence"/>
</dbReference>
<feature type="compositionally biased region" description="Polar residues" evidence="1">
    <location>
        <begin position="37"/>
        <end position="47"/>
    </location>
</feature>
<dbReference type="EMBL" id="BTSY01000004">
    <property type="protein sequence ID" value="GMT25324.1"/>
    <property type="molecule type" value="Genomic_DNA"/>
</dbReference>
<feature type="compositionally biased region" description="Basic residues" evidence="1">
    <location>
        <begin position="160"/>
        <end position="171"/>
    </location>
</feature>
<keyword evidence="3" id="KW-1185">Reference proteome</keyword>
<dbReference type="AlphaFoldDB" id="A0AAV5W0C4"/>
<reference evidence="2" key="1">
    <citation type="submission" date="2023-10" db="EMBL/GenBank/DDBJ databases">
        <title>Genome assembly of Pristionchus species.</title>
        <authorList>
            <person name="Yoshida K."/>
            <person name="Sommer R.J."/>
        </authorList>
    </citation>
    <scope>NUCLEOTIDE SEQUENCE</scope>
    <source>
        <strain evidence="2">RS5133</strain>
    </source>
</reference>
<protein>
    <submittedName>
        <fullName evidence="2">Uncharacterized protein</fullName>
    </submittedName>
</protein>
<sequence>PPLISTSSSRCAQSPLSHSPASSLMVSPAVRTDRSSASRNKARNNQKSPRREAQSSKNKKDKTVKDKTKEDVKHGHRTELKYVHGDKKDSGTNEAVALRKLLKEGREEMPKCRDRGSLAFIPVIFPAGRIYGKGVPAISIPNVPTATMIADARDRQARTTCKRTKTKKYSGAKRNATLNTAKTRSNSKSKSGESSKTTEGSKKKSADKSATSNTRSKKQR</sequence>